<accession>A0A914ZLS6</accession>
<proteinExistence type="predicted"/>
<keyword evidence="1" id="KW-0812">Transmembrane</keyword>
<organism evidence="2 3">
    <name type="scientific">Parascaris univalens</name>
    <name type="common">Nematode worm</name>
    <dbReference type="NCBI Taxonomy" id="6257"/>
    <lineage>
        <taxon>Eukaryota</taxon>
        <taxon>Metazoa</taxon>
        <taxon>Ecdysozoa</taxon>
        <taxon>Nematoda</taxon>
        <taxon>Chromadorea</taxon>
        <taxon>Rhabditida</taxon>
        <taxon>Spirurina</taxon>
        <taxon>Ascaridomorpha</taxon>
        <taxon>Ascaridoidea</taxon>
        <taxon>Ascarididae</taxon>
        <taxon>Parascaris</taxon>
    </lineage>
</organism>
<evidence type="ECO:0000313" key="3">
    <source>
        <dbReference type="WBParaSite" id="PgB03_g069_t04"/>
    </source>
</evidence>
<sequence length="210" mass="24102">MAKNQQSSNWGRSRTEQVMRFMLRRKPCAVLAIAEIVAILAFTAMVSALIYMLRLTRDHEKHIKDGIKLKEALSHRINLWHCKYDLPPRELSSFQLHSCHATVGPDAVAIAIQHTLTPDKCADILYEAPVITNDELNRFKGQMMFVEELVVKCPRCKVGSRYYSDSRDIIRESQVCRRQLDTIRLGWPSAAQHCDEEEITTVNLQKGVYC</sequence>
<evidence type="ECO:0000256" key="1">
    <source>
        <dbReference type="SAM" id="Phobius"/>
    </source>
</evidence>
<name>A0A914ZLS6_PARUN</name>
<feature type="transmembrane region" description="Helical" evidence="1">
    <location>
        <begin position="29"/>
        <end position="53"/>
    </location>
</feature>
<dbReference type="Proteomes" id="UP000887569">
    <property type="component" value="Unplaced"/>
</dbReference>
<keyword evidence="1" id="KW-1133">Transmembrane helix</keyword>
<evidence type="ECO:0000313" key="2">
    <source>
        <dbReference type="Proteomes" id="UP000887569"/>
    </source>
</evidence>
<keyword evidence="1" id="KW-0472">Membrane</keyword>
<dbReference type="WBParaSite" id="PgB03_g069_t04">
    <property type="protein sequence ID" value="PgB03_g069_t04"/>
    <property type="gene ID" value="PgB03_g069"/>
</dbReference>
<reference evidence="3" key="1">
    <citation type="submission" date="2022-11" db="UniProtKB">
        <authorList>
            <consortium name="WormBaseParasite"/>
        </authorList>
    </citation>
    <scope>IDENTIFICATION</scope>
</reference>
<dbReference type="AlphaFoldDB" id="A0A914ZLS6"/>
<protein>
    <submittedName>
        <fullName evidence="3">Type II secretion system protein</fullName>
    </submittedName>
</protein>
<keyword evidence="2" id="KW-1185">Reference proteome</keyword>